<dbReference type="AlphaFoldDB" id="A0A0A7LAE8"/>
<evidence type="ECO:0000313" key="2">
    <source>
        <dbReference type="Proteomes" id="UP000030787"/>
    </source>
</evidence>
<dbReference type="OrthoDB" id="53107at2157"/>
<reference evidence="1 2" key="1">
    <citation type="journal article" date="2014" name="Appl. Environ. Microbiol.">
        <title>Comparative Genome Analysis of 'Candidatus Methanoplasma termitum' Indicates a New Mode of Energy Metabolism in the Seventh Order of Methanogens.</title>
        <authorList>
            <person name="Lang K."/>
            <person name="Schuldes J."/>
            <person name="Klingl A."/>
            <person name="Poehlein A."/>
            <person name="Daniel R."/>
            <person name="Brune A."/>
        </authorList>
    </citation>
    <scope>NUCLEOTIDE SEQUENCE [LARGE SCALE GENOMIC DNA]</scope>
    <source>
        <strain evidence="2">Mpt1</strain>
    </source>
</reference>
<sequence length="240" mass="26676">MGISIGIKETEAKSALCRELRMNVIRVRVDDISGMEDLVGYDDIVSLDDAKSQVGDWEAFLKRNRVNAETDAIYMDKLKNEDDIKLLKPKAVRTSTGWIEMEKVSGAKKDKVLAASKKENRLTGWDMLSFEEMTEMCQKCKISWDKGRGCIGTFGPNDSLLPSIAEKKGCKIIASVPDGAKSGRVYTPNEAKELLKEIEILTAALPEEGKMMVRRYGGTLERLNAVANISVSEGCGFYFF</sequence>
<dbReference type="EMBL" id="CP010070">
    <property type="protein sequence ID" value="AIZ56085.1"/>
    <property type="molecule type" value="Genomic_DNA"/>
</dbReference>
<dbReference type="Proteomes" id="UP000030787">
    <property type="component" value="Chromosome"/>
</dbReference>
<dbReference type="GeneID" id="24817859"/>
<dbReference type="HOGENOM" id="CLU_1159006_0_0_2"/>
<protein>
    <submittedName>
        <fullName evidence="1">Uncharacterized protein</fullName>
    </submittedName>
</protein>
<gene>
    <name evidence="1" type="ORF">Mpt1_c01840</name>
</gene>
<dbReference type="KEGG" id="mear:Mpt1_c01840"/>
<keyword evidence="2" id="KW-1185">Reference proteome</keyword>
<organism evidence="1 2">
    <name type="scientific">Candidatus Methanoplasma termitum</name>
    <dbReference type="NCBI Taxonomy" id="1577791"/>
    <lineage>
        <taxon>Archaea</taxon>
        <taxon>Methanobacteriati</taxon>
        <taxon>Thermoplasmatota</taxon>
        <taxon>Thermoplasmata</taxon>
        <taxon>Methanomassiliicoccales</taxon>
        <taxon>Methanomassiliicoccaceae</taxon>
        <taxon>Candidatus Methanoplasma</taxon>
    </lineage>
</organism>
<accession>A0A0A7LAE8</accession>
<name>A0A0A7LAE8_9ARCH</name>
<dbReference type="RefSeq" id="WP_048111423.1">
    <property type="nucleotide sequence ID" value="NZ_CP010070.1"/>
</dbReference>
<proteinExistence type="predicted"/>
<evidence type="ECO:0000313" key="1">
    <source>
        <dbReference type="EMBL" id="AIZ56085.1"/>
    </source>
</evidence>